<feature type="domain" description="ABC transmembrane type-1" evidence="6">
    <location>
        <begin position="131"/>
        <end position="344"/>
    </location>
</feature>
<proteinExistence type="inferred from homology"/>
<comment type="caution">
    <text evidence="7">The sequence shown here is derived from an EMBL/GenBank/DDBJ whole genome shotgun (WGS) entry which is preliminary data.</text>
</comment>
<dbReference type="Pfam" id="PF00528">
    <property type="entry name" value="BPD_transp_1"/>
    <property type="match status" value="1"/>
</dbReference>
<dbReference type="PANTHER" id="PTHR43376">
    <property type="entry name" value="OLIGOPEPTIDE TRANSPORT SYSTEM PERMEASE PROTEIN"/>
    <property type="match status" value="1"/>
</dbReference>
<accession>A0ABS6C8G8</accession>
<feature type="transmembrane region" description="Helical" evidence="5">
    <location>
        <begin position="130"/>
        <end position="155"/>
    </location>
</feature>
<evidence type="ECO:0000256" key="2">
    <source>
        <dbReference type="ARBA" id="ARBA00022692"/>
    </source>
</evidence>
<gene>
    <name evidence="7" type="ORF">KN815_03380</name>
</gene>
<keyword evidence="3 5" id="KW-1133">Transmembrane helix</keyword>
<organism evidence="7 8">
    <name type="scientific">Streptomyces niphimycinicus</name>
    <dbReference type="NCBI Taxonomy" id="2842201"/>
    <lineage>
        <taxon>Bacteria</taxon>
        <taxon>Bacillati</taxon>
        <taxon>Actinomycetota</taxon>
        <taxon>Actinomycetes</taxon>
        <taxon>Kitasatosporales</taxon>
        <taxon>Streptomycetaceae</taxon>
        <taxon>Streptomyces</taxon>
    </lineage>
</organism>
<comment type="similarity">
    <text evidence="5">Belongs to the binding-protein-dependent transport system permease family.</text>
</comment>
<dbReference type="Proteomes" id="UP000720508">
    <property type="component" value="Unassembled WGS sequence"/>
</dbReference>
<sequence length="359" mass="39592">MTATRAAPVQAPTQLGKYRGPRTGSRAGWSFLLRRLGFYLVTAWAAITLNFLIPRFMPGDPAVALMKNLQQASGTVPNAAAMQAVRMFYGDPQQNLLQQYLEYWKSLAHFDFGLSVSHYPTPVSDIVLEALPWTVLLAGATTVIGWLLGTLLGAFLGWKPGGRADSLLTPITAFFYSLPPFWLALLVIYVFGFTLGWFPISGGYDPDVPFQMNNLWFLLSVLRYGTLPAFTLIFIGINGWLFAMRNVMVTTVGEDYVLLARAKGLRPHRVMLRYAARNALLPNVSGLALALGSIFGGVIVAEIVFTYPGLGYVLFQAVSSHDFPLMQTIFLLITLGVLAANLIADSTYVLLDPRTREQR</sequence>
<feature type="transmembrane region" description="Helical" evidence="5">
    <location>
        <begin position="36"/>
        <end position="57"/>
    </location>
</feature>
<dbReference type="PROSITE" id="PS50928">
    <property type="entry name" value="ABC_TM1"/>
    <property type="match status" value="1"/>
</dbReference>
<reference evidence="7 8" key="1">
    <citation type="submission" date="2021-06" db="EMBL/GenBank/DDBJ databases">
        <authorList>
            <person name="Pan X."/>
        </authorList>
    </citation>
    <scope>NUCLEOTIDE SEQUENCE [LARGE SCALE GENOMIC DNA]</scope>
    <source>
        <strain evidence="7 8">4503</strain>
    </source>
</reference>
<feature type="transmembrane region" description="Helical" evidence="5">
    <location>
        <begin position="167"/>
        <end position="195"/>
    </location>
</feature>
<keyword evidence="8" id="KW-1185">Reference proteome</keyword>
<feature type="transmembrane region" description="Helical" evidence="5">
    <location>
        <begin position="325"/>
        <end position="351"/>
    </location>
</feature>
<evidence type="ECO:0000256" key="4">
    <source>
        <dbReference type="ARBA" id="ARBA00023136"/>
    </source>
</evidence>
<dbReference type="PANTHER" id="PTHR43376:SF1">
    <property type="entry name" value="OLIGOPEPTIDE TRANSPORT SYSTEM PERMEASE PROTEIN"/>
    <property type="match status" value="1"/>
</dbReference>
<comment type="subcellular location">
    <subcellularLocation>
        <location evidence="5">Cell membrane</location>
        <topology evidence="5">Multi-pass membrane protein</topology>
    </subcellularLocation>
    <subcellularLocation>
        <location evidence="1">Membrane</location>
        <topology evidence="1">Multi-pass membrane protein</topology>
    </subcellularLocation>
</comment>
<keyword evidence="2 5" id="KW-0812">Transmembrane</keyword>
<evidence type="ECO:0000256" key="5">
    <source>
        <dbReference type="RuleBase" id="RU363032"/>
    </source>
</evidence>
<dbReference type="InterPro" id="IPR000515">
    <property type="entry name" value="MetI-like"/>
</dbReference>
<evidence type="ECO:0000313" key="7">
    <source>
        <dbReference type="EMBL" id="MBU3863173.1"/>
    </source>
</evidence>
<feature type="transmembrane region" description="Helical" evidence="5">
    <location>
        <begin position="215"/>
        <end position="241"/>
    </location>
</feature>
<dbReference type="EMBL" id="JAHLEM010000025">
    <property type="protein sequence ID" value="MBU3863173.1"/>
    <property type="molecule type" value="Genomic_DNA"/>
</dbReference>
<evidence type="ECO:0000256" key="1">
    <source>
        <dbReference type="ARBA" id="ARBA00004141"/>
    </source>
</evidence>
<evidence type="ECO:0000256" key="3">
    <source>
        <dbReference type="ARBA" id="ARBA00022989"/>
    </source>
</evidence>
<evidence type="ECO:0000313" key="8">
    <source>
        <dbReference type="Proteomes" id="UP000720508"/>
    </source>
</evidence>
<keyword evidence="4 5" id="KW-0472">Membrane</keyword>
<feature type="transmembrane region" description="Helical" evidence="5">
    <location>
        <begin position="279"/>
        <end position="305"/>
    </location>
</feature>
<keyword evidence="5" id="KW-0813">Transport</keyword>
<dbReference type="RefSeq" id="WP_216340007.1">
    <property type="nucleotide sequence ID" value="NZ_JAHLEM010000025.1"/>
</dbReference>
<name>A0ABS6C8G8_9ACTN</name>
<evidence type="ECO:0000259" key="6">
    <source>
        <dbReference type="PROSITE" id="PS50928"/>
    </source>
</evidence>
<protein>
    <submittedName>
        <fullName evidence="7">ABC transporter permease</fullName>
    </submittedName>
</protein>
<dbReference type="CDD" id="cd06261">
    <property type="entry name" value="TM_PBP2"/>
    <property type="match status" value="1"/>
</dbReference>